<reference evidence="3" key="1">
    <citation type="journal article" date="2014" name="Nat. Commun.">
        <title>The tobacco genome sequence and its comparison with those of tomato and potato.</title>
        <authorList>
            <person name="Sierro N."/>
            <person name="Battey J.N."/>
            <person name="Ouadi S."/>
            <person name="Bakaher N."/>
            <person name="Bovet L."/>
            <person name="Willig A."/>
            <person name="Goepfert S."/>
            <person name="Peitsch M.C."/>
            <person name="Ivanov N.V."/>
        </authorList>
    </citation>
    <scope>NUCLEOTIDE SEQUENCE [LARGE SCALE GENOMIC DNA]</scope>
</reference>
<dbReference type="PANTHER" id="PTHR31071:SF49">
    <property type="match status" value="1"/>
</dbReference>
<dbReference type="KEGG" id="nta:107789368"/>
<dbReference type="RefSeq" id="XP_016466652.1">
    <property type="nucleotide sequence ID" value="XM_016611166.1"/>
</dbReference>
<feature type="coiled-coil region" evidence="1">
    <location>
        <begin position="253"/>
        <end position="301"/>
    </location>
</feature>
<proteinExistence type="predicted"/>
<dbReference type="InterPro" id="IPR043424">
    <property type="entry name" value="BLT-like"/>
</dbReference>
<dbReference type="RefSeq" id="XP_016466652.1">
    <property type="nucleotide sequence ID" value="XM_016611166.2"/>
</dbReference>
<evidence type="ECO:0000313" key="4">
    <source>
        <dbReference type="RefSeq" id="XP_016466652.1"/>
    </source>
</evidence>
<evidence type="ECO:0000313" key="3">
    <source>
        <dbReference type="Proteomes" id="UP000790787"/>
    </source>
</evidence>
<dbReference type="AlphaFoldDB" id="A0A1S3ZQL2"/>
<dbReference type="Proteomes" id="UP000790787">
    <property type="component" value="Chromosome 3"/>
</dbReference>
<accession>A0A1S3ZQL2</accession>
<evidence type="ECO:0000256" key="1">
    <source>
        <dbReference type="SAM" id="Coils"/>
    </source>
</evidence>
<dbReference type="GeneID" id="107789368"/>
<protein>
    <submittedName>
        <fullName evidence="4">Uncharacterized protein LOC107789368 isoform X1</fullName>
    </submittedName>
    <submittedName>
        <fullName evidence="4">Uncharacterized protein isoform X1</fullName>
    </submittedName>
</protein>
<feature type="compositionally biased region" description="Basic residues" evidence="2">
    <location>
        <begin position="26"/>
        <end position="46"/>
    </location>
</feature>
<sequence length="631" mass="71352">MKIKDGTYKSNSASSIEYQLTTDHQKLHHRRKKTRPPVAGGRRRIKGGSVSPNRFLLSKFKEKDEAKVGVSARKLAAGLWHLAAEFTAGGGGGVKRQYGLIHPVGFQLHSWIPITRSATEGATRWYPGHLKMSREVKHSNSLVKLYKSQHTATTSVASALQVELIRAQNCIQELEAKRGRLKKKYKHLVRKLEEERISWMRREQRKMHSVIDGLKDDLRRERSNCKRLDVVNSKMLVDVADLKVSSRHYMHNYEKERKSRELLEDVCNELVKEIEEDKTEIEALKSENARLGEEVEEERKMLQLAEVWREERVQMKLIDAKLLLEEKYRLMSNLISELQSFLRSSNVTVDVTSLSEAQVVKQVVDSLNIQEINEFSSGSPISNDIYTTKEDNIIFEAKELGTNQCTDYSTPSHSSAVQIVCTESKRCATNISSECLNGFLDHGESCKDVSGRSTVTHVEDQFSSYTSGETKHSVNGIEGGRYHFTGKVNHEKNTGQSGSLHFETSEISSVLPKQSKKKGSSFRKFWRSPLSFDEFCKTISLDESGGLSNGSTSNVDVISSENVPAERPLAYQDFENHCCSGGPRNPHIARAMKGCIEWPRGIPKYGLKSKILDAKFESQKSQLCNVLKHMN</sequence>
<name>A0A1S3ZQL2_TOBAC</name>
<organism evidence="3 4">
    <name type="scientific">Nicotiana tabacum</name>
    <name type="common">Common tobacco</name>
    <dbReference type="NCBI Taxonomy" id="4097"/>
    <lineage>
        <taxon>Eukaryota</taxon>
        <taxon>Viridiplantae</taxon>
        <taxon>Streptophyta</taxon>
        <taxon>Embryophyta</taxon>
        <taxon>Tracheophyta</taxon>
        <taxon>Spermatophyta</taxon>
        <taxon>Magnoliopsida</taxon>
        <taxon>eudicotyledons</taxon>
        <taxon>Gunneridae</taxon>
        <taxon>Pentapetalae</taxon>
        <taxon>asterids</taxon>
        <taxon>lamiids</taxon>
        <taxon>Solanales</taxon>
        <taxon>Solanaceae</taxon>
        <taxon>Nicotianoideae</taxon>
        <taxon>Nicotianeae</taxon>
        <taxon>Nicotiana</taxon>
    </lineage>
</organism>
<dbReference type="STRING" id="4097.A0A1S3ZQL2"/>
<dbReference type="PANTHER" id="PTHR31071">
    <property type="entry name" value="GB|AAF24581.1"/>
    <property type="match status" value="1"/>
</dbReference>
<dbReference type="PaxDb" id="4097-A0A1S3ZQL2"/>
<keyword evidence="3" id="KW-1185">Reference proteome</keyword>
<gene>
    <name evidence="4" type="primary">LOC107789368</name>
</gene>
<keyword evidence="1" id="KW-0175">Coiled coil</keyword>
<dbReference type="OrthoDB" id="1927957at2759"/>
<feature type="region of interest" description="Disordered" evidence="2">
    <location>
        <begin position="21"/>
        <end position="50"/>
    </location>
</feature>
<evidence type="ECO:0000256" key="2">
    <source>
        <dbReference type="SAM" id="MobiDB-lite"/>
    </source>
</evidence>
<reference evidence="4" key="2">
    <citation type="submission" date="2025-08" db="UniProtKB">
        <authorList>
            <consortium name="RefSeq"/>
        </authorList>
    </citation>
    <scope>IDENTIFICATION</scope>
    <source>
        <tissue evidence="4">Leaf</tissue>
    </source>
</reference>
<feature type="coiled-coil region" evidence="1">
    <location>
        <begin position="157"/>
        <end position="191"/>
    </location>
</feature>